<reference evidence="2 3" key="1">
    <citation type="journal article" date="2020" name="BMC Genomics">
        <title>Intraspecific diversification of the crop wild relative Brassica cretica Lam. using demographic model selection.</title>
        <authorList>
            <person name="Kioukis A."/>
            <person name="Michalopoulou V.A."/>
            <person name="Briers L."/>
            <person name="Pirintsos S."/>
            <person name="Studholme D.J."/>
            <person name="Pavlidis P."/>
            <person name="Sarris P.F."/>
        </authorList>
    </citation>
    <scope>NUCLEOTIDE SEQUENCE [LARGE SCALE GENOMIC DNA]</scope>
    <source>
        <strain evidence="3">cv. PFS-1207/04</strain>
    </source>
</reference>
<accession>A0ABQ7EB86</accession>
<organism evidence="2 3">
    <name type="scientific">Brassica cretica</name>
    <name type="common">Mustard</name>
    <dbReference type="NCBI Taxonomy" id="69181"/>
    <lineage>
        <taxon>Eukaryota</taxon>
        <taxon>Viridiplantae</taxon>
        <taxon>Streptophyta</taxon>
        <taxon>Embryophyta</taxon>
        <taxon>Tracheophyta</taxon>
        <taxon>Spermatophyta</taxon>
        <taxon>Magnoliopsida</taxon>
        <taxon>eudicotyledons</taxon>
        <taxon>Gunneridae</taxon>
        <taxon>Pentapetalae</taxon>
        <taxon>rosids</taxon>
        <taxon>malvids</taxon>
        <taxon>Brassicales</taxon>
        <taxon>Brassicaceae</taxon>
        <taxon>Brassiceae</taxon>
        <taxon>Brassica</taxon>
    </lineage>
</organism>
<comment type="caution">
    <text evidence="2">The sequence shown here is derived from an EMBL/GenBank/DDBJ whole genome shotgun (WGS) entry which is preliminary data.</text>
</comment>
<name>A0ABQ7EB86_BRACR</name>
<dbReference type="Proteomes" id="UP000266723">
    <property type="component" value="Unassembled WGS sequence"/>
</dbReference>
<feature type="compositionally biased region" description="Basic and acidic residues" evidence="1">
    <location>
        <begin position="63"/>
        <end position="77"/>
    </location>
</feature>
<dbReference type="PANTHER" id="PTHR31136:SF3">
    <property type="entry name" value="2-OXOADIPATE DIOXYGENASE_DECARBOXYLASE"/>
    <property type="match status" value="1"/>
</dbReference>
<evidence type="ECO:0000256" key="1">
    <source>
        <dbReference type="SAM" id="MobiDB-lite"/>
    </source>
</evidence>
<feature type="region of interest" description="Disordered" evidence="1">
    <location>
        <begin position="41"/>
        <end position="92"/>
    </location>
</feature>
<protein>
    <submittedName>
        <fullName evidence="2">Uncharacterized protein</fullName>
    </submittedName>
</protein>
<sequence>MKRDIHTCIERILGGFPENLQKRDIYTCLCKVSIKAPSSSKLYSFPPELTKEPKQVQGRGRKGHDVEVEHEEDDARTSEQQPIEKQAEEFSGEWDTNVPEQAVIVGEEQGNEKAAWSSQNSNHRDQGCLMGPEDSRWDEESQSRFRQTDPELMSQDGLLIQISSISERLAVEFADGVTEIIPASYIEFTQRLALPQFKDMPSDEIKEYHRREAFELDSANHVMESTRFSAQF</sequence>
<evidence type="ECO:0000313" key="3">
    <source>
        <dbReference type="Proteomes" id="UP000266723"/>
    </source>
</evidence>
<dbReference type="PANTHER" id="PTHR31136">
    <property type="entry name" value="DUF1338 DOMAIN-CONTAINING PROTEIN"/>
    <property type="match status" value="1"/>
</dbReference>
<dbReference type="Gene3D" id="3.10.180.50">
    <property type="match status" value="1"/>
</dbReference>
<evidence type="ECO:0000313" key="2">
    <source>
        <dbReference type="EMBL" id="KAF3594097.1"/>
    </source>
</evidence>
<keyword evidence="3" id="KW-1185">Reference proteome</keyword>
<gene>
    <name evidence="2" type="ORF">DY000_02023503</name>
</gene>
<proteinExistence type="predicted"/>
<dbReference type="EMBL" id="QGKV02000299">
    <property type="protein sequence ID" value="KAF3594097.1"/>
    <property type="molecule type" value="Genomic_DNA"/>
</dbReference>